<reference evidence="4" key="2">
    <citation type="submission" date="2015-04" db="EMBL/GenBank/DDBJ databases">
        <title>A butyrogenic pathway from the amino acid lysine in a human gut commensal.</title>
        <authorList>
            <person name="de Vos W.M."/>
            <person name="Bui N.T.P."/>
            <person name="Plugge C.M."/>
            <person name="Ritari J."/>
        </authorList>
    </citation>
    <scope>NUCLEOTIDE SEQUENCE [LARGE SCALE GENOMIC DNA]</scope>
    <source>
        <strain evidence="4">AF211</strain>
    </source>
</reference>
<dbReference type="GO" id="GO:0016747">
    <property type="term" value="F:acyltransferase activity, transferring groups other than amino-acyl groups"/>
    <property type="evidence" value="ECO:0007669"/>
    <property type="project" value="InterPro"/>
</dbReference>
<feature type="domain" description="N-acetyltransferase" evidence="1">
    <location>
        <begin position="2"/>
        <end position="170"/>
    </location>
</feature>
<evidence type="ECO:0000313" key="2">
    <source>
        <dbReference type="EMBL" id="ALP92638.1"/>
    </source>
</evidence>
<evidence type="ECO:0000313" key="4">
    <source>
        <dbReference type="Proteomes" id="UP000064844"/>
    </source>
</evidence>
<dbReference type="Proteomes" id="UP000064844">
    <property type="component" value="Chromosome"/>
</dbReference>
<organism evidence="2 4">
    <name type="scientific">Intestinimonas butyriciproducens</name>
    <dbReference type="NCBI Taxonomy" id="1297617"/>
    <lineage>
        <taxon>Bacteria</taxon>
        <taxon>Bacillati</taxon>
        <taxon>Bacillota</taxon>
        <taxon>Clostridia</taxon>
        <taxon>Eubacteriales</taxon>
        <taxon>Intestinimonas</taxon>
    </lineage>
</organism>
<keyword evidence="2" id="KW-0808">Transferase</keyword>
<dbReference type="SUPFAM" id="SSF55729">
    <property type="entry name" value="Acyl-CoA N-acyltransferases (Nat)"/>
    <property type="match status" value="1"/>
</dbReference>
<dbReference type="InterPro" id="IPR016181">
    <property type="entry name" value="Acyl_CoA_acyltransferase"/>
</dbReference>
<keyword evidence="4" id="KW-1185">Reference proteome</keyword>
<dbReference type="RefSeq" id="WP_058116849.1">
    <property type="nucleotide sequence ID" value="NZ_CAMREZ010000004.1"/>
</dbReference>
<dbReference type="eggNOG" id="COG4552">
    <property type="taxonomic scope" value="Bacteria"/>
</dbReference>
<dbReference type="CDD" id="cd04301">
    <property type="entry name" value="NAT_SF"/>
    <property type="match status" value="1"/>
</dbReference>
<evidence type="ECO:0000313" key="5">
    <source>
        <dbReference type="Proteomes" id="UP000245778"/>
    </source>
</evidence>
<dbReference type="InterPro" id="IPR000182">
    <property type="entry name" value="GNAT_dom"/>
</dbReference>
<dbReference type="Gene3D" id="3.40.630.30">
    <property type="match status" value="1"/>
</dbReference>
<dbReference type="GeneID" id="93227801"/>
<dbReference type="STRING" id="1297617.IB211_00242"/>
<dbReference type="AlphaFoldDB" id="A0A0S2VZV9"/>
<reference evidence="2 4" key="1">
    <citation type="journal article" date="2015" name="Nat. Commun.">
        <title>Production of butyrate from lysine and the Amadori product fructoselysine by a human gut commensal.</title>
        <authorList>
            <person name="Bui T.P."/>
            <person name="Ritari J."/>
            <person name="Boeren S."/>
            <person name="de Waard P."/>
            <person name="Plugge C.M."/>
            <person name="de Vos W.M."/>
        </authorList>
    </citation>
    <scope>NUCLEOTIDE SEQUENCE [LARGE SCALE GENOMIC DNA]</scope>
    <source>
        <strain evidence="2 4">AF211</strain>
    </source>
</reference>
<accession>A0A0S2VZV9</accession>
<reference evidence="3 5" key="3">
    <citation type="submission" date="2018-04" db="EMBL/GenBank/DDBJ databases">
        <title>Genomic Encyclopedia of Type Strains, Phase IV (KMG-IV): sequencing the most valuable type-strain genomes for metagenomic binning, comparative biology and taxonomic classification.</title>
        <authorList>
            <person name="Goeker M."/>
        </authorList>
    </citation>
    <scope>NUCLEOTIDE SEQUENCE [LARGE SCALE GENOMIC DNA]</scope>
    <source>
        <strain evidence="3 5">DSM 26588</strain>
    </source>
</reference>
<dbReference type="OrthoDB" id="1986015at2"/>
<sequence>MIEIRPAKPDELLRQKELWKLAFGDEDDYIDYFFAHGEESQVLVLLEDGVVYTMVALFPVALALPGGRKASSAYIYALATHPDARKKGFGRYILSYVDFYLKERGADCVTIVPAEVSLHKFFGTTGFSECFSTRKVELLRSMVGVPAAGDTLERVDPETYNRLREELLAETLHVVYSDSLVAYQEGLSHMANGALFRLRVAGSEGLACTEYLDDDTVMVKELLIPQPGMAGAAALIGAEMPAVRYHLRTPPFWDGVSGSYLQAFAMVKWYDAALEREWREYRRGYMGLGFD</sequence>
<gene>
    <name evidence="3" type="ORF">C7373_101471</name>
    <name evidence="2" type="ORF">IB211_00242</name>
</gene>
<dbReference type="EMBL" id="QEKK01000001">
    <property type="protein sequence ID" value="PVY59956.1"/>
    <property type="molecule type" value="Genomic_DNA"/>
</dbReference>
<evidence type="ECO:0000259" key="1">
    <source>
        <dbReference type="PROSITE" id="PS51186"/>
    </source>
</evidence>
<dbReference type="Pfam" id="PF13527">
    <property type="entry name" value="Acetyltransf_9"/>
    <property type="match status" value="1"/>
</dbReference>
<name>A0A0S2VZV9_9FIRM</name>
<dbReference type="EMBL" id="CP011307">
    <property type="protein sequence ID" value="ALP92638.1"/>
    <property type="molecule type" value="Genomic_DNA"/>
</dbReference>
<dbReference type="KEGG" id="ibu:IB211_00242"/>
<protein>
    <submittedName>
        <fullName evidence="3">Acetyltransferase (GNAT) family protein</fullName>
    </submittedName>
    <submittedName>
        <fullName evidence="2">N-acetyltransferase</fullName>
    </submittedName>
</protein>
<dbReference type="PROSITE" id="PS51186">
    <property type="entry name" value="GNAT"/>
    <property type="match status" value="1"/>
</dbReference>
<evidence type="ECO:0000313" key="3">
    <source>
        <dbReference type="EMBL" id="PVY59956.1"/>
    </source>
</evidence>
<proteinExistence type="predicted"/>
<dbReference type="Proteomes" id="UP000245778">
    <property type="component" value="Unassembled WGS sequence"/>
</dbReference>